<dbReference type="Proteomes" id="UP001152300">
    <property type="component" value="Unassembled WGS sequence"/>
</dbReference>
<organism evidence="2 3">
    <name type="scientific">Sclerotinia nivalis</name>
    <dbReference type="NCBI Taxonomy" id="352851"/>
    <lineage>
        <taxon>Eukaryota</taxon>
        <taxon>Fungi</taxon>
        <taxon>Dikarya</taxon>
        <taxon>Ascomycota</taxon>
        <taxon>Pezizomycotina</taxon>
        <taxon>Leotiomycetes</taxon>
        <taxon>Helotiales</taxon>
        <taxon>Sclerotiniaceae</taxon>
        <taxon>Sclerotinia</taxon>
    </lineage>
</organism>
<feature type="region of interest" description="Disordered" evidence="1">
    <location>
        <begin position="128"/>
        <end position="149"/>
    </location>
</feature>
<reference evidence="2" key="1">
    <citation type="submission" date="2022-11" db="EMBL/GenBank/DDBJ databases">
        <title>Genome Resource of Sclerotinia nivalis Strain SnTB1, a Plant Pathogen Isolated from American Ginseng.</title>
        <authorList>
            <person name="Fan S."/>
        </authorList>
    </citation>
    <scope>NUCLEOTIDE SEQUENCE</scope>
    <source>
        <strain evidence="2">SnTB1</strain>
    </source>
</reference>
<evidence type="ECO:0000256" key="1">
    <source>
        <dbReference type="SAM" id="MobiDB-lite"/>
    </source>
</evidence>
<name>A0A9X0AGN1_9HELO</name>
<sequence>MSDVTEFAYDSDNIQREMELVHHEIVEYGFWKYLEPAGPNEKYDKYELPKRSSDFVNPHCPTSEDTEFSCQLRNEYCPKLIREAREAAHIPSKSKIETRDTMRELFSKLMRARIEVVRLLMVVERAEKEEERREAEKHHQEEERRKAEEEYRLATMRASWGY</sequence>
<dbReference type="AlphaFoldDB" id="A0A9X0AGN1"/>
<gene>
    <name evidence="2" type="ORF">OCU04_008836</name>
</gene>
<accession>A0A9X0AGN1</accession>
<proteinExistence type="predicted"/>
<protein>
    <submittedName>
        <fullName evidence="2">Uncharacterized protein</fullName>
    </submittedName>
</protein>
<dbReference type="OrthoDB" id="10631279at2759"/>
<keyword evidence="3" id="KW-1185">Reference proteome</keyword>
<dbReference type="EMBL" id="JAPEIS010000010">
    <property type="protein sequence ID" value="KAJ8062290.1"/>
    <property type="molecule type" value="Genomic_DNA"/>
</dbReference>
<evidence type="ECO:0000313" key="2">
    <source>
        <dbReference type="EMBL" id="KAJ8062290.1"/>
    </source>
</evidence>
<evidence type="ECO:0000313" key="3">
    <source>
        <dbReference type="Proteomes" id="UP001152300"/>
    </source>
</evidence>
<comment type="caution">
    <text evidence="2">The sequence shown here is derived from an EMBL/GenBank/DDBJ whole genome shotgun (WGS) entry which is preliminary data.</text>
</comment>